<keyword evidence="1" id="KW-0812">Transmembrane</keyword>
<organism evidence="2">
    <name type="scientific">marine metagenome</name>
    <dbReference type="NCBI Taxonomy" id="408172"/>
    <lineage>
        <taxon>unclassified sequences</taxon>
        <taxon>metagenomes</taxon>
        <taxon>ecological metagenomes</taxon>
    </lineage>
</organism>
<gene>
    <name evidence="2" type="ORF">METZ01_LOCUS340772</name>
</gene>
<sequence>MNYTSKYGDFLLRFFPIVFILLYISACAVKPASDLDSPEYHHKAGMRHVEIGQYNEALTSFNRATDLDKKFAPAYAGMGIAYANLADKKKAKKYAGKAQDLAGKDPDVLTLCARVWIDLRHQEKKWYKDAEKLLKKALKRKKNHEGATYYTGELYLYQYEFS</sequence>
<feature type="non-terminal residue" evidence="2">
    <location>
        <position position="162"/>
    </location>
</feature>
<dbReference type="InterPro" id="IPR011990">
    <property type="entry name" value="TPR-like_helical_dom_sf"/>
</dbReference>
<evidence type="ECO:0000256" key="1">
    <source>
        <dbReference type="SAM" id="Phobius"/>
    </source>
</evidence>
<dbReference type="SMART" id="SM00028">
    <property type="entry name" value="TPR"/>
    <property type="match status" value="2"/>
</dbReference>
<proteinExistence type="predicted"/>
<dbReference type="Gene3D" id="1.25.40.10">
    <property type="entry name" value="Tetratricopeptide repeat domain"/>
    <property type="match status" value="1"/>
</dbReference>
<dbReference type="SUPFAM" id="SSF48452">
    <property type="entry name" value="TPR-like"/>
    <property type="match status" value="1"/>
</dbReference>
<dbReference type="AlphaFoldDB" id="A0A382QSP2"/>
<protein>
    <submittedName>
        <fullName evidence="2">Uncharacterized protein</fullName>
    </submittedName>
</protein>
<keyword evidence="1" id="KW-1133">Transmembrane helix</keyword>
<dbReference type="InterPro" id="IPR019734">
    <property type="entry name" value="TPR_rpt"/>
</dbReference>
<dbReference type="Pfam" id="PF13414">
    <property type="entry name" value="TPR_11"/>
    <property type="match status" value="1"/>
</dbReference>
<dbReference type="EMBL" id="UINC01116286">
    <property type="protein sequence ID" value="SVC87918.1"/>
    <property type="molecule type" value="Genomic_DNA"/>
</dbReference>
<accession>A0A382QSP2</accession>
<feature type="transmembrane region" description="Helical" evidence="1">
    <location>
        <begin position="12"/>
        <end position="29"/>
    </location>
</feature>
<keyword evidence="1" id="KW-0472">Membrane</keyword>
<dbReference type="PROSITE" id="PS50005">
    <property type="entry name" value="TPR"/>
    <property type="match status" value="1"/>
</dbReference>
<name>A0A382QSP2_9ZZZZ</name>
<reference evidence="2" key="1">
    <citation type="submission" date="2018-05" db="EMBL/GenBank/DDBJ databases">
        <authorList>
            <person name="Lanie J.A."/>
            <person name="Ng W.-L."/>
            <person name="Kazmierczak K.M."/>
            <person name="Andrzejewski T.M."/>
            <person name="Davidsen T.M."/>
            <person name="Wayne K.J."/>
            <person name="Tettelin H."/>
            <person name="Glass J.I."/>
            <person name="Rusch D."/>
            <person name="Podicherti R."/>
            <person name="Tsui H.-C.T."/>
            <person name="Winkler M.E."/>
        </authorList>
    </citation>
    <scope>NUCLEOTIDE SEQUENCE</scope>
</reference>
<evidence type="ECO:0000313" key="2">
    <source>
        <dbReference type="EMBL" id="SVC87918.1"/>
    </source>
</evidence>